<dbReference type="GO" id="GO:0008270">
    <property type="term" value="F:zinc ion binding"/>
    <property type="evidence" value="ECO:0007669"/>
    <property type="project" value="UniProtKB-KW"/>
</dbReference>
<feature type="compositionally biased region" description="Basic and acidic residues" evidence="2">
    <location>
        <begin position="112"/>
        <end position="123"/>
    </location>
</feature>
<dbReference type="GO" id="GO:0061630">
    <property type="term" value="F:ubiquitin protein ligase activity"/>
    <property type="evidence" value="ECO:0007669"/>
    <property type="project" value="InterPro"/>
</dbReference>
<dbReference type="PROSITE" id="PS50089">
    <property type="entry name" value="ZF_RING_2"/>
    <property type="match status" value="1"/>
</dbReference>
<accession>A0A6A6E7F7</accession>
<dbReference type="EMBL" id="ML994630">
    <property type="protein sequence ID" value="KAF2186408.1"/>
    <property type="molecule type" value="Genomic_DNA"/>
</dbReference>
<evidence type="ECO:0000313" key="4">
    <source>
        <dbReference type="EMBL" id="KAF2186408.1"/>
    </source>
</evidence>
<dbReference type="InterPro" id="IPR001841">
    <property type="entry name" value="Znf_RING"/>
</dbReference>
<feature type="domain" description="RING-type" evidence="3">
    <location>
        <begin position="256"/>
        <end position="308"/>
    </location>
</feature>
<gene>
    <name evidence="4" type="ORF">K469DRAFT_707069</name>
</gene>
<feature type="compositionally biased region" description="Polar residues" evidence="2">
    <location>
        <begin position="203"/>
        <end position="213"/>
    </location>
</feature>
<dbReference type="InterPro" id="IPR013083">
    <property type="entry name" value="Znf_RING/FYVE/PHD"/>
</dbReference>
<protein>
    <recommendedName>
        <fullName evidence="3">RING-type domain-containing protein</fullName>
    </recommendedName>
</protein>
<organism evidence="4 5">
    <name type="scientific">Zopfia rhizophila CBS 207.26</name>
    <dbReference type="NCBI Taxonomy" id="1314779"/>
    <lineage>
        <taxon>Eukaryota</taxon>
        <taxon>Fungi</taxon>
        <taxon>Dikarya</taxon>
        <taxon>Ascomycota</taxon>
        <taxon>Pezizomycotina</taxon>
        <taxon>Dothideomycetes</taxon>
        <taxon>Dothideomycetes incertae sedis</taxon>
        <taxon>Zopfiaceae</taxon>
        <taxon>Zopfia</taxon>
    </lineage>
</organism>
<evidence type="ECO:0000313" key="5">
    <source>
        <dbReference type="Proteomes" id="UP000800200"/>
    </source>
</evidence>
<keyword evidence="5" id="KW-1185">Reference proteome</keyword>
<keyword evidence="1" id="KW-0862">Zinc</keyword>
<dbReference type="Proteomes" id="UP000800200">
    <property type="component" value="Unassembled WGS sequence"/>
</dbReference>
<dbReference type="Pfam" id="PF13639">
    <property type="entry name" value="zf-RING_2"/>
    <property type="match status" value="1"/>
</dbReference>
<feature type="compositionally biased region" description="Basic and acidic residues" evidence="2">
    <location>
        <begin position="169"/>
        <end position="184"/>
    </location>
</feature>
<evidence type="ECO:0000256" key="1">
    <source>
        <dbReference type="PROSITE-ProRule" id="PRU00175"/>
    </source>
</evidence>
<feature type="compositionally biased region" description="Low complexity" evidence="2">
    <location>
        <begin position="185"/>
        <end position="202"/>
    </location>
</feature>
<dbReference type="OrthoDB" id="8062037at2759"/>
<sequence length="324" mass="36155">MPSSTSSSTHSSHHPFWDVEDILQIEDDGRCVGWAPSKGRKCHNAIARENIIKMVILLRKISSRQPNADALRSTLSRLAGYALCKRHNQNQALDMVEQWQDRINEAYPEGSVEERVTLRRRDSGISLSRSSTSSNRSTTTSRPSTPSTSPDIQRELEQLQELIRQASQHVDRMQRALARSDTDTTTRTSSTSATSSPRTLSRVSTSDISSLHLSRTSTTRSRSTTSSSSSTTTSSPSRPEHCPRTHASRRPLNEECTICLEGPMSRQSLSELVWCKRTCGRSIHSECFDTWMASQLALGREATCPMCRALWEGRCGCDGRVPRT</sequence>
<proteinExistence type="predicted"/>
<feature type="region of interest" description="Disordered" evidence="2">
    <location>
        <begin position="110"/>
        <end position="151"/>
    </location>
</feature>
<evidence type="ECO:0000259" key="3">
    <source>
        <dbReference type="PROSITE" id="PS50089"/>
    </source>
</evidence>
<name>A0A6A6E7F7_9PEZI</name>
<feature type="region of interest" description="Disordered" evidence="2">
    <location>
        <begin position="168"/>
        <end position="247"/>
    </location>
</feature>
<dbReference type="PANTHER" id="PTHR21540">
    <property type="entry name" value="RING FINGER AND SWIM DOMAIN-CONTAINING PROTEIN 2"/>
    <property type="match status" value="1"/>
</dbReference>
<evidence type="ECO:0000256" key="2">
    <source>
        <dbReference type="SAM" id="MobiDB-lite"/>
    </source>
</evidence>
<feature type="compositionally biased region" description="Low complexity" evidence="2">
    <location>
        <begin position="124"/>
        <end position="150"/>
    </location>
</feature>
<feature type="compositionally biased region" description="Low complexity" evidence="2">
    <location>
        <begin position="214"/>
        <end position="237"/>
    </location>
</feature>
<reference evidence="4" key="1">
    <citation type="journal article" date="2020" name="Stud. Mycol.">
        <title>101 Dothideomycetes genomes: a test case for predicting lifestyles and emergence of pathogens.</title>
        <authorList>
            <person name="Haridas S."/>
            <person name="Albert R."/>
            <person name="Binder M."/>
            <person name="Bloem J."/>
            <person name="Labutti K."/>
            <person name="Salamov A."/>
            <person name="Andreopoulos B."/>
            <person name="Baker S."/>
            <person name="Barry K."/>
            <person name="Bills G."/>
            <person name="Bluhm B."/>
            <person name="Cannon C."/>
            <person name="Castanera R."/>
            <person name="Culley D."/>
            <person name="Daum C."/>
            <person name="Ezra D."/>
            <person name="Gonzalez J."/>
            <person name="Henrissat B."/>
            <person name="Kuo A."/>
            <person name="Liang C."/>
            <person name="Lipzen A."/>
            <person name="Lutzoni F."/>
            <person name="Magnuson J."/>
            <person name="Mondo S."/>
            <person name="Nolan M."/>
            <person name="Ohm R."/>
            <person name="Pangilinan J."/>
            <person name="Park H.-J."/>
            <person name="Ramirez L."/>
            <person name="Alfaro M."/>
            <person name="Sun H."/>
            <person name="Tritt A."/>
            <person name="Yoshinaga Y."/>
            <person name="Zwiers L.-H."/>
            <person name="Turgeon B."/>
            <person name="Goodwin S."/>
            <person name="Spatafora J."/>
            <person name="Crous P."/>
            <person name="Grigoriev I."/>
        </authorList>
    </citation>
    <scope>NUCLEOTIDE SEQUENCE</scope>
    <source>
        <strain evidence="4">CBS 207.26</strain>
    </source>
</reference>
<dbReference type="InterPro" id="IPR039903">
    <property type="entry name" value="Zswim2"/>
</dbReference>
<keyword evidence="1" id="KW-0479">Metal-binding</keyword>
<dbReference type="PANTHER" id="PTHR21540:SF0">
    <property type="entry name" value="PHD FAMILY PROTEIN"/>
    <property type="match status" value="1"/>
</dbReference>
<keyword evidence="1" id="KW-0863">Zinc-finger</keyword>
<dbReference type="AlphaFoldDB" id="A0A6A6E7F7"/>
<dbReference type="Gene3D" id="3.30.40.10">
    <property type="entry name" value="Zinc/RING finger domain, C3HC4 (zinc finger)"/>
    <property type="match status" value="1"/>
</dbReference>
<dbReference type="SUPFAM" id="SSF57850">
    <property type="entry name" value="RING/U-box"/>
    <property type="match status" value="1"/>
</dbReference>